<dbReference type="EMBL" id="JOWA01000088">
    <property type="protein sequence ID" value="KEZ44571.1"/>
    <property type="molecule type" value="Genomic_DNA"/>
</dbReference>
<keyword evidence="2" id="KW-1133">Transmembrane helix</keyword>
<dbReference type="HOGENOM" id="CLU_023746_0_0_1"/>
<evidence type="ECO:0000313" key="3">
    <source>
        <dbReference type="EMBL" id="KEZ44571.1"/>
    </source>
</evidence>
<keyword evidence="2" id="KW-0812">Transmembrane</keyword>
<sequence length="659" mass="75584">MTDYVGIGGSDLFSFDNKVALDSHILYDNEARSKIEYDEYVVYKRQYDMLLGHSAEEHRQNHVAHKISHDDKEGADMLHGAFREGKLVDRSGRFVRLGADDVSYNPELLEGRVRRVSPDGSQDGLSLSRTDFEVLKLHPATLQYSRRTTTESRFWSKDRSLLSVLLSFSLNAKTPYDFLSMTYDVNTRCSTILVRQSYHPRRHRLESLDEYDHRMEACKAHWAHPFVTPVVLLQVHFLRTEEAVGVNNHNVTDLETRVSNIAGFEATAATEKSSSWKRRWGKLSKDRPQDEIVDGADDEAQTAGVMSMTNLMKSAHGVLKECIQLLDAIRWTERAVKTLIMAGDELEERMSTGQIIRPGSLAPRSVHPNEDQDQPPRSPNPNDDPRRADSMPHLFLPHHTSPDDPLGSHWHEIRQYLEGLLRICMSLETERRMSEARCRAQIDIIYSKMAQEDNVLNARMAVASSRDSSSMKALAVITAIFLPGEFLGTLFGMSMFDWMPEKDDAPSPDGAPPTIEDDDVISRRFYIYWLIAIPLTLFILTAWRGWWVTEDRFFRRHLSKELSEERYWTVDGKPRVLENSFIHDFFRLSARFDERIPKPKNNGKQKELKVLDAEAGIVPPSSQVDFGSPPKDGESLRQKRSLFVRRESYLLHRRPSQPA</sequence>
<dbReference type="OrthoDB" id="1577640at2759"/>
<dbReference type="KEGG" id="sapo:SAPIO_CDS3605"/>
<dbReference type="OMA" id="AQIDIIY"/>
<accession>A0A084GB59</accession>
<keyword evidence="2" id="KW-0472">Membrane</keyword>
<dbReference type="VEuPathDB" id="FungiDB:SAPIO_CDS3605"/>
<feature type="transmembrane region" description="Helical" evidence="2">
    <location>
        <begin position="473"/>
        <end position="496"/>
    </location>
</feature>
<dbReference type="Gene3D" id="1.20.58.340">
    <property type="entry name" value="Magnesium transport protein CorA, transmembrane region"/>
    <property type="match status" value="1"/>
</dbReference>
<dbReference type="Proteomes" id="UP000028545">
    <property type="component" value="Unassembled WGS sequence"/>
</dbReference>
<dbReference type="GeneID" id="27722677"/>
<reference evidence="3 4" key="1">
    <citation type="journal article" date="2014" name="Genome Announc.">
        <title>Draft genome sequence of the pathogenic fungus Scedosporium apiospermum.</title>
        <authorList>
            <person name="Vandeputte P."/>
            <person name="Ghamrawi S."/>
            <person name="Rechenmann M."/>
            <person name="Iltis A."/>
            <person name="Giraud S."/>
            <person name="Fleury M."/>
            <person name="Thornton C."/>
            <person name="Delhaes L."/>
            <person name="Meyer W."/>
            <person name="Papon N."/>
            <person name="Bouchara J.P."/>
        </authorList>
    </citation>
    <scope>NUCLEOTIDE SEQUENCE [LARGE SCALE GENOMIC DNA]</scope>
    <source>
        <strain evidence="3 4">IHEM 14462</strain>
    </source>
</reference>
<feature type="region of interest" description="Disordered" evidence="1">
    <location>
        <begin position="356"/>
        <end position="403"/>
    </location>
</feature>
<dbReference type="AlphaFoldDB" id="A0A084GB59"/>
<dbReference type="RefSeq" id="XP_016644370.1">
    <property type="nucleotide sequence ID" value="XM_016786364.1"/>
</dbReference>
<proteinExistence type="predicted"/>
<name>A0A084GB59_PSEDA</name>
<gene>
    <name evidence="3" type="ORF">SAPIO_CDS3605</name>
</gene>
<feature type="transmembrane region" description="Helical" evidence="2">
    <location>
        <begin position="526"/>
        <end position="547"/>
    </location>
</feature>
<evidence type="ECO:0000256" key="1">
    <source>
        <dbReference type="SAM" id="MobiDB-lite"/>
    </source>
</evidence>
<organism evidence="3 4">
    <name type="scientific">Pseudallescheria apiosperma</name>
    <name type="common">Scedosporium apiospermum</name>
    <dbReference type="NCBI Taxonomy" id="563466"/>
    <lineage>
        <taxon>Eukaryota</taxon>
        <taxon>Fungi</taxon>
        <taxon>Dikarya</taxon>
        <taxon>Ascomycota</taxon>
        <taxon>Pezizomycotina</taxon>
        <taxon>Sordariomycetes</taxon>
        <taxon>Hypocreomycetidae</taxon>
        <taxon>Microascales</taxon>
        <taxon>Microascaceae</taxon>
        <taxon>Scedosporium</taxon>
    </lineage>
</organism>
<evidence type="ECO:0000256" key="2">
    <source>
        <dbReference type="SAM" id="Phobius"/>
    </source>
</evidence>
<evidence type="ECO:0000313" key="4">
    <source>
        <dbReference type="Proteomes" id="UP000028545"/>
    </source>
</evidence>
<comment type="caution">
    <text evidence="3">The sequence shown here is derived from an EMBL/GenBank/DDBJ whole genome shotgun (WGS) entry which is preliminary data.</text>
</comment>
<protein>
    <submittedName>
        <fullName evidence="3">Uncharacterized protein</fullName>
    </submittedName>
</protein>
<keyword evidence="4" id="KW-1185">Reference proteome</keyword>